<dbReference type="EMBL" id="CP022603">
    <property type="protein sequence ID" value="ASV84672.1"/>
    <property type="molecule type" value="Genomic_DNA"/>
</dbReference>
<proteinExistence type="predicted"/>
<reference evidence="1 2" key="1">
    <citation type="submission" date="2017-07" db="EMBL/GenBank/DDBJ databases">
        <title>Phylogenetic study on the rhizospheric bacterium Ochrobactrum sp. A44.</title>
        <authorList>
            <person name="Krzyzanowska D.M."/>
            <person name="Ossowicki A."/>
            <person name="Rajewska M."/>
            <person name="Maciag T."/>
            <person name="Kaczynski Z."/>
            <person name="Czerwicka M."/>
            <person name="Jafra S."/>
        </authorList>
    </citation>
    <scope>NUCLEOTIDE SEQUENCE [LARGE SCALE GENOMIC DNA]</scope>
    <source>
        <strain evidence="1 2">A44</strain>
    </source>
</reference>
<evidence type="ECO:0000313" key="2">
    <source>
        <dbReference type="Proteomes" id="UP000215256"/>
    </source>
</evidence>
<dbReference type="AlphaFoldDB" id="A0A248UDI1"/>
<accession>A0A248UDI1</accession>
<evidence type="ECO:0000313" key="1">
    <source>
        <dbReference type="EMBL" id="ASV84672.1"/>
    </source>
</evidence>
<organism evidence="1 2">
    <name type="scientific">Ochrobactrum quorumnocens</name>
    <dbReference type="NCBI Taxonomy" id="271865"/>
    <lineage>
        <taxon>Bacteria</taxon>
        <taxon>Pseudomonadati</taxon>
        <taxon>Pseudomonadota</taxon>
        <taxon>Alphaproteobacteria</taxon>
        <taxon>Hyphomicrobiales</taxon>
        <taxon>Brucellaceae</taxon>
        <taxon>Brucella/Ochrobactrum group</taxon>
        <taxon>Ochrobactrum</taxon>
    </lineage>
</organism>
<protein>
    <submittedName>
        <fullName evidence="1">Uncharacterized protein</fullName>
    </submittedName>
</protein>
<name>A0A248UDI1_9HYPH</name>
<gene>
    <name evidence="1" type="ORF">CES85_5467</name>
</gene>
<dbReference type="KEGG" id="och:CES85_5467"/>
<dbReference type="RefSeq" id="WP_280523373.1">
    <property type="nucleotide sequence ID" value="NZ_CP022603.1"/>
</dbReference>
<dbReference type="Proteomes" id="UP000215256">
    <property type="component" value="Chromosome 2"/>
</dbReference>
<sequence>MAAKTKTERRKLKLLEQAQAKAKQWQPKEEIVFINADNPF</sequence>